<dbReference type="Pfam" id="PF00023">
    <property type="entry name" value="Ank"/>
    <property type="match status" value="2"/>
</dbReference>
<dbReference type="SUPFAM" id="SSF48403">
    <property type="entry name" value="Ankyrin repeat"/>
    <property type="match status" value="1"/>
</dbReference>
<dbReference type="RefSeq" id="XP_058307637.1">
    <property type="nucleotide sequence ID" value="XM_058453446.1"/>
</dbReference>
<dbReference type="Gene3D" id="1.25.40.20">
    <property type="entry name" value="Ankyrin repeat-containing domain"/>
    <property type="match status" value="2"/>
</dbReference>
<feature type="repeat" description="ANK" evidence="1">
    <location>
        <begin position="32"/>
        <end position="78"/>
    </location>
</feature>
<evidence type="ECO:0000256" key="1">
    <source>
        <dbReference type="PROSITE-ProRule" id="PRU00023"/>
    </source>
</evidence>
<dbReference type="GeneID" id="83180747"/>
<gene>
    <name evidence="2" type="ORF">N7498_006384</name>
</gene>
<dbReference type="PROSITE" id="PS50088">
    <property type="entry name" value="ANK_REPEAT"/>
    <property type="match status" value="1"/>
</dbReference>
<keyword evidence="3" id="KW-1185">Reference proteome</keyword>
<reference evidence="2" key="1">
    <citation type="submission" date="2022-12" db="EMBL/GenBank/DDBJ databases">
        <authorList>
            <person name="Petersen C."/>
        </authorList>
    </citation>
    <scope>NUCLEOTIDE SEQUENCE</scope>
    <source>
        <strain evidence="2">IBT 15544</strain>
    </source>
</reference>
<dbReference type="SMART" id="SM00248">
    <property type="entry name" value="ANK"/>
    <property type="match status" value="1"/>
</dbReference>
<comment type="caution">
    <text evidence="2">The sequence shown here is derived from an EMBL/GenBank/DDBJ whole genome shotgun (WGS) entry which is preliminary data.</text>
</comment>
<accession>A0A9W9MI09</accession>
<dbReference type="EMBL" id="JAPQKR010000013">
    <property type="protein sequence ID" value="KAJ5201721.1"/>
    <property type="molecule type" value="Genomic_DNA"/>
</dbReference>
<dbReference type="Proteomes" id="UP001150904">
    <property type="component" value="Unassembled WGS sequence"/>
</dbReference>
<keyword evidence="1" id="KW-0040">ANK repeat</keyword>
<dbReference type="OrthoDB" id="5422826at2759"/>
<evidence type="ECO:0000313" key="3">
    <source>
        <dbReference type="Proteomes" id="UP001150904"/>
    </source>
</evidence>
<dbReference type="InterPro" id="IPR036770">
    <property type="entry name" value="Ankyrin_rpt-contain_sf"/>
</dbReference>
<dbReference type="AlphaFoldDB" id="A0A9W9MI09"/>
<organism evidence="2 3">
    <name type="scientific">Penicillium cinerascens</name>
    <dbReference type="NCBI Taxonomy" id="70096"/>
    <lineage>
        <taxon>Eukaryota</taxon>
        <taxon>Fungi</taxon>
        <taxon>Dikarya</taxon>
        <taxon>Ascomycota</taxon>
        <taxon>Pezizomycotina</taxon>
        <taxon>Eurotiomycetes</taxon>
        <taxon>Eurotiomycetidae</taxon>
        <taxon>Eurotiales</taxon>
        <taxon>Aspergillaceae</taxon>
        <taxon>Penicillium</taxon>
    </lineage>
</organism>
<dbReference type="PRINTS" id="PR01415">
    <property type="entry name" value="ANKYRIN"/>
</dbReference>
<proteinExistence type="predicted"/>
<evidence type="ECO:0000313" key="2">
    <source>
        <dbReference type="EMBL" id="KAJ5201721.1"/>
    </source>
</evidence>
<sequence length="80" mass="8641">MAMTDDNKLVKACKRGLEDDVIRLLKGGANLNTISAIHYAAERGSKAIVQALLDARSGHEDVIKQLLENGADVNANDENH</sequence>
<protein>
    <submittedName>
        <fullName evidence="2">Uncharacterized protein</fullName>
    </submittedName>
</protein>
<reference evidence="2" key="2">
    <citation type="journal article" date="2023" name="IMA Fungus">
        <title>Comparative genomic study of the Penicillium genus elucidates a diverse pangenome and 15 lateral gene transfer events.</title>
        <authorList>
            <person name="Petersen C."/>
            <person name="Sorensen T."/>
            <person name="Nielsen M.R."/>
            <person name="Sondergaard T.E."/>
            <person name="Sorensen J.L."/>
            <person name="Fitzpatrick D.A."/>
            <person name="Frisvad J.C."/>
            <person name="Nielsen K.L."/>
        </authorList>
    </citation>
    <scope>NUCLEOTIDE SEQUENCE</scope>
    <source>
        <strain evidence="2">IBT 15544</strain>
    </source>
</reference>
<name>A0A9W9MI09_9EURO</name>
<dbReference type="InterPro" id="IPR002110">
    <property type="entry name" value="Ankyrin_rpt"/>
</dbReference>